<organism evidence="1 2">
    <name type="scientific">Taklimakanibacter albus</name>
    <dbReference type="NCBI Taxonomy" id="2800327"/>
    <lineage>
        <taxon>Bacteria</taxon>
        <taxon>Pseudomonadati</taxon>
        <taxon>Pseudomonadota</taxon>
        <taxon>Alphaproteobacteria</taxon>
        <taxon>Hyphomicrobiales</taxon>
        <taxon>Aestuariivirgaceae</taxon>
        <taxon>Taklimakanibacter</taxon>
    </lineage>
</organism>
<dbReference type="Proteomes" id="UP000616151">
    <property type="component" value="Unassembled WGS sequence"/>
</dbReference>
<evidence type="ECO:0000313" key="2">
    <source>
        <dbReference type="Proteomes" id="UP000616151"/>
    </source>
</evidence>
<keyword evidence="2" id="KW-1185">Reference proteome</keyword>
<reference evidence="1" key="1">
    <citation type="submission" date="2021-01" db="EMBL/GenBank/DDBJ databases">
        <authorList>
            <person name="Sun Q."/>
        </authorList>
    </citation>
    <scope>NUCLEOTIDE SEQUENCE</scope>
    <source>
        <strain evidence="1">YIM B02566</strain>
    </source>
</reference>
<dbReference type="EMBL" id="JAENHL010000007">
    <property type="protein sequence ID" value="MBK1867365.1"/>
    <property type="molecule type" value="Genomic_DNA"/>
</dbReference>
<sequence>MSVFLFTDNPATLAGKNTLCLHVPPALADKRAVLLWYAEALCFPSYFGENWDAFSECVRDLAWLAPSNIVIAHGDLPMAGHPSDQDIYLDVLADAVLDWKGDAARNFKVTFPTKVMRALDNRMIIVGRHMSTRDLIVRSFPDGVPDEDYPALIWVLDDAQMSQRSIATALAASGVNDDTAALNDILGVLADREAYEAAGRAIIEKMKPYGYDEWLVEGDTPLSQVHLIRALKQMHTLLRDGGEKRGAQLIARILKLHHGSDEFWSAVTSLELWGGAGSLFDQAFVKNSEDSLRLQFNRVLLELGGLIEREGRSTHFVRSAKMVLRQWVAK</sequence>
<accession>A0ACC5R3X1</accession>
<gene>
    <name evidence="1" type="ORF">JHL16_13500</name>
</gene>
<name>A0ACC5R3X1_9HYPH</name>
<protein>
    <submittedName>
        <fullName evidence="1">Barstar family protein</fullName>
    </submittedName>
</protein>
<proteinExistence type="predicted"/>
<comment type="caution">
    <text evidence="1">The sequence shown here is derived from an EMBL/GenBank/DDBJ whole genome shotgun (WGS) entry which is preliminary data.</text>
</comment>
<evidence type="ECO:0000313" key="1">
    <source>
        <dbReference type="EMBL" id="MBK1867365.1"/>
    </source>
</evidence>